<accession>A0ABU7ECH3</accession>
<name>A0ABU7ECH3_9TELE</name>
<protein>
    <submittedName>
        <fullName evidence="1">Uncharacterized protein</fullName>
    </submittedName>
</protein>
<reference evidence="1 2" key="1">
    <citation type="submission" date="2021-06" db="EMBL/GenBank/DDBJ databases">
        <authorList>
            <person name="Palmer J.M."/>
        </authorList>
    </citation>
    <scope>NUCLEOTIDE SEQUENCE [LARGE SCALE GENOMIC DNA]</scope>
    <source>
        <strain evidence="1 2">CL_MEX2019</strain>
        <tissue evidence="1">Muscle</tissue>
    </source>
</reference>
<evidence type="ECO:0000313" key="2">
    <source>
        <dbReference type="Proteomes" id="UP001352852"/>
    </source>
</evidence>
<keyword evidence="2" id="KW-1185">Reference proteome</keyword>
<dbReference type="Proteomes" id="UP001352852">
    <property type="component" value="Unassembled WGS sequence"/>
</dbReference>
<proteinExistence type="predicted"/>
<dbReference type="EMBL" id="JAHUTJ010050991">
    <property type="protein sequence ID" value="MED6284491.1"/>
    <property type="molecule type" value="Genomic_DNA"/>
</dbReference>
<sequence length="153" mass="17345">YGCVNVINESKSLFSARIILYVRLKRSTSCRDVISLSFSSQTSDLVWSRGEIVENGRLKIRSSQYKKSLRAFAGDTELQKCHYKLLQEPKKVLHLSNKCQAELPSGVCDIVQTWYLLTLAHFRWVQLSRGSACSSVAAAVLKMRTMKKKSNLL</sequence>
<evidence type="ECO:0000313" key="1">
    <source>
        <dbReference type="EMBL" id="MED6284491.1"/>
    </source>
</evidence>
<comment type="caution">
    <text evidence="1">The sequence shown here is derived from an EMBL/GenBank/DDBJ whole genome shotgun (WGS) entry which is preliminary data.</text>
</comment>
<gene>
    <name evidence="1" type="ORF">CHARACLAT_019711</name>
</gene>
<organism evidence="1 2">
    <name type="scientific">Characodon lateralis</name>
    <dbReference type="NCBI Taxonomy" id="208331"/>
    <lineage>
        <taxon>Eukaryota</taxon>
        <taxon>Metazoa</taxon>
        <taxon>Chordata</taxon>
        <taxon>Craniata</taxon>
        <taxon>Vertebrata</taxon>
        <taxon>Euteleostomi</taxon>
        <taxon>Actinopterygii</taxon>
        <taxon>Neopterygii</taxon>
        <taxon>Teleostei</taxon>
        <taxon>Neoteleostei</taxon>
        <taxon>Acanthomorphata</taxon>
        <taxon>Ovalentaria</taxon>
        <taxon>Atherinomorphae</taxon>
        <taxon>Cyprinodontiformes</taxon>
        <taxon>Goodeidae</taxon>
        <taxon>Characodon</taxon>
    </lineage>
</organism>
<feature type="non-terminal residue" evidence="1">
    <location>
        <position position="1"/>
    </location>
</feature>